<keyword evidence="2" id="KW-1185">Reference proteome</keyword>
<gene>
    <name evidence="1" type="ORF">SAMN04487893_11041</name>
</gene>
<dbReference type="RefSeq" id="WP_090679530.1">
    <property type="nucleotide sequence ID" value="NZ_FORU01000010.1"/>
</dbReference>
<accession>A0A1I3SFI8</accession>
<protein>
    <recommendedName>
        <fullName evidence="3">TonB protein C-terminal</fullName>
    </recommendedName>
</protein>
<proteinExistence type="predicted"/>
<organism evidence="1 2">
    <name type="scientific">Myroides guanonis</name>
    <dbReference type="NCBI Taxonomy" id="1150112"/>
    <lineage>
        <taxon>Bacteria</taxon>
        <taxon>Pseudomonadati</taxon>
        <taxon>Bacteroidota</taxon>
        <taxon>Flavobacteriia</taxon>
        <taxon>Flavobacteriales</taxon>
        <taxon>Flavobacteriaceae</taxon>
        <taxon>Myroides</taxon>
    </lineage>
</organism>
<reference evidence="2" key="1">
    <citation type="submission" date="2016-10" db="EMBL/GenBank/DDBJ databases">
        <authorList>
            <person name="Varghese N."/>
            <person name="Submissions S."/>
        </authorList>
    </citation>
    <scope>NUCLEOTIDE SEQUENCE [LARGE SCALE GENOMIC DNA]</scope>
    <source>
        <strain evidence="2">DSM 26542</strain>
    </source>
</reference>
<dbReference type="Proteomes" id="UP000243887">
    <property type="component" value="Unassembled WGS sequence"/>
</dbReference>
<name>A0A1I3SFI8_9FLAO</name>
<dbReference type="PROSITE" id="PS51257">
    <property type="entry name" value="PROKAR_LIPOPROTEIN"/>
    <property type="match status" value="1"/>
</dbReference>
<evidence type="ECO:0000313" key="1">
    <source>
        <dbReference type="EMBL" id="SFJ56732.1"/>
    </source>
</evidence>
<sequence length="159" mass="18351">MRYLCLTIFLVSLLTSCQWRDKVKVNEELLLQEELNKIDWTQVDAYPSVDQCDSLLDETERRACFFDFISTYIQSKLETDTLVSVFPTIDTLEVMVTVFPDSRITIEPTKTSDSLRFNAEKLDSILKIRLQDFPAINPALKRGVPVKTQFILPVILKVD</sequence>
<dbReference type="AlphaFoldDB" id="A0A1I3SFI8"/>
<dbReference type="OrthoDB" id="1191002at2"/>
<dbReference type="STRING" id="1150112.SAMN04487893_11041"/>
<evidence type="ECO:0008006" key="3">
    <source>
        <dbReference type="Google" id="ProtNLM"/>
    </source>
</evidence>
<dbReference type="EMBL" id="FORU01000010">
    <property type="protein sequence ID" value="SFJ56732.1"/>
    <property type="molecule type" value="Genomic_DNA"/>
</dbReference>
<evidence type="ECO:0000313" key="2">
    <source>
        <dbReference type="Proteomes" id="UP000243887"/>
    </source>
</evidence>